<evidence type="ECO:0000313" key="4">
    <source>
        <dbReference type="EMBL" id="API86943.1"/>
    </source>
</evidence>
<dbReference type="InterPro" id="IPR052193">
    <property type="entry name" value="Peptidase_C59"/>
</dbReference>
<keyword evidence="5" id="KW-1185">Reference proteome</keyword>
<reference evidence="4 5" key="1">
    <citation type="journal article" date="2016" name="Appl. Environ. Microbiol.">
        <title>Whole genome relationships among Francisella bacteria of diverse origin define new species and provide specific regions for detection.</title>
        <authorList>
            <person name="Challacombe J.F."/>
            <person name="Petersen J.M."/>
            <person name="Gallegos-Graves V."/>
            <person name="Hodge D."/>
            <person name="Pillai S."/>
            <person name="Kuske C.R."/>
        </authorList>
    </citation>
    <scope>NUCLEOTIDE SEQUENCE [LARGE SCALE GENOMIC DNA]</scope>
    <source>
        <strain evidence="5">TX07-7310</strain>
    </source>
</reference>
<dbReference type="InterPro" id="IPR029132">
    <property type="entry name" value="CBAH/NAAA_C"/>
</dbReference>
<dbReference type="OrthoDB" id="9794717at2"/>
<dbReference type="InterPro" id="IPR029055">
    <property type="entry name" value="Ntn_hydrolases_N"/>
</dbReference>
<dbReference type="STRING" id="573570.F7310_06045"/>
<organism evidence="4 5">
    <name type="scientific">Francisella uliginis</name>
    <dbReference type="NCBI Taxonomy" id="573570"/>
    <lineage>
        <taxon>Bacteria</taxon>
        <taxon>Pseudomonadati</taxon>
        <taxon>Pseudomonadota</taxon>
        <taxon>Gammaproteobacteria</taxon>
        <taxon>Thiotrichales</taxon>
        <taxon>Francisellaceae</taxon>
        <taxon>Francisella</taxon>
    </lineage>
</organism>
<evidence type="ECO:0000313" key="5">
    <source>
        <dbReference type="Proteomes" id="UP000184222"/>
    </source>
</evidence>
<dbReference type="EMBL" id="CP016796">
    <property type="protein sequence ID" value="API86943.1"/>
    <property type="molecule type" value="Genomic_DNA"/>
</dbReference>
<dbReference type="GO" id="GO:0016787">
    <property type="term" value="F:hydrolase activity"/>
    <property type="evidence" value="ECO:0007669"/>
    <property type="project" value="UniProtKB-KW"/>
</dbReference>
<dbReference type="PANTHER" id="PTHR35527:SF2">
    <property type="entry name" value="HYDROLASE"/>
    <property type="match status" value="1"/>
</dbReference>
<feature type="domain" description="Choloylglycine hydrolase/NAAA C-terminal" evidence="3">
    <location>
        <begin position="2"/>
        <end position="281"/>
    </location>
</feature>
<dbReference type="PANTHER" id="PTHR35527">
    <property type="entry name" value="CHOLOYLGLYCINE HYDROLASE"/>
    <property type="match status" value="1"/>
</dbReference>
<proteinExistence type="inferred from homology"/>
<evidence type="ECO:0000259" key="3">
    <source>
        <dbReference type="Pfam" id="PF02275"/>
    </source>
</evidence>
<dbReference type="Pfam" id="PF02275">
    <property type="entry name" value="CBAH"/>
    <property type="match status" value="1"/>
</dbReference>
<keyword evidence="2" id="KW-0378">Hydrolase</keyword>
<evidence type="ECO:0000256" key="2">
    <source>
        <dbReference type="ARBA" id="ARBA00022801"/>
    </source>
</evidence>
<evidence type="ECO:0000256" key="1">
    <source>
        <dbReference type="ARBA" id="ARBA00006625"/>
    </source>
</evidence>
<sequence>MCTNVFINKNEYKVEARSMDFPMNIAFQNCISYVGIDNTMDIVIDADKIPDSQLTSWKTRYGFFGRLAFDKCLTDGLNTQGLSFSFLYLDVTKHPTFNPEDKRKVLSVYYIGNFLLSMAKDVPEALKLIAEHQLVGGALELKPGTFVKNIPIHFSLRDSKGNTAVVEFVDGEVKVYENKGNILTNAPTYDWHLENIKEYKSLLEPFEGSNSQFSDKTINYKDTVSSSRPEVAQLIGMPGDFSGVSRFVRAYILSQLVPEPQSNREACFHASSIINNVAVPPYEVSMTLWTTIKDLKNLIVSYKDIAAYQGNSPTGVYAAGINEGYISYDLNAMNFTDVPPEANKHIIKPTPKEKVIEIVNMSDVVGLERQ</sequence>
<dbReference type="RefSeq" id="WP_072712525.1">
    <property type="nucleotide sequence ID" value="NZ_CP016796.1"/>
</dbReference>
<name>A0A1L4BSW7_9GAMM</name>
<gene>
    <name evidence="4" type="ORF">F7310_06045</name>
</gene>
<dbReference type="AlphaFoldDB" id="A0A1L4BSW7"/>
<accession>A0A1L4BSW7</accession>
<protein>
    <submittedName>
        <fullName evidence="4">Penicillin acylase</fullName>
    </submittedName>
</protein>
<comment type="similarity">
    <text evidence="1">Belongs to the peptidase C59 family.</text>
</comment>
<dbReference type="SUPFAM" id="SSF56235">
    <property type="entry name" value="N-terminal nucleophile aminohydrolases (Ntn hydrolases)"/>
    <property type="match status" value="1"/>
</dbReference>
<dbReference type="KEGG" id="frx:F7310_06045"/>
<dbReference type="Gene3D" id="3.60.60.10">
    <property type="entry name" value="Penicillin V Acylase, Chain A"/>
    <property type="match status" value="1"/>
</dbReference>
<dbReference type="Proteomes" id="UP000184222">
    <property type="component" value="Chromosome"/>
</dbReference>